<evidence type="ECO:0000259" key="1">
    <source>
        <dbReference type="Pfam" id="PF00535"/>
    </source>
</evidence>
<dbReference type="PANTHER" id="PTHR43685:SF11">
    <property type="entry name" value="GLYCOSYLTRANSFERASE TAGX-RELATED"/>
    <property type="match status" value="1"/>
</dbReference>
<dbReference type="SUPFAM" id="SSF53448">
    <property type="entry name" value="Nucleotide-diphospho-sugar transferases"/>
    <property type="match status" value="1"/>
</dbReference>
<sequence length="339" mass="37547">MPHLLAPEGDRSEQLLQAPTISIVIAAFEAAATIGETIRSVFSQSPSPLEVVVCDDGSSDDIAGALSEFGEKVRLLRIEHGGEAKAKNAAIEAASGEFVAIIDADDRFLPGRLAAMQRVLIERADLDLVTTDAVIELNGRVVGRAYNNGNLFAVESQRAAILDHNFIFGQVVVRRETMQRLGGFDPEIQYTTDWECWIRLILDGGRVGCIDAPLGVYVMHESSMSASRQAMYEGRVATLRKTLRDSRLSEIERGLINERISAEERRTSRAEMRSALITGDELVRQIAQDVAKDATQPRRERLKAAFAAFFPRIASARMRSHNRSYWIGVGDQRFQRSSK</sequence>
<dbReference type="PANTHER" id="PTHR43685">
    <property type="entry name" value="GLYCOSYLTRANSFERASE"/>
    <property type="match status" value="1"/>
</dbReference>
<dbReference type="AlphaFoldDB" id="A0A6J7JZN4"/>
<accession>A0A6J7JZN4</accession>
<dbReference type="InterPro" id="IPR029044">
    <property type="entry name" value="Nucleotide-diphossugar_trans"/>
</dbReference>
<dbReference type="Gene3D" id="3.90.550.10">
    <property type="entry name" value="Spore Coat Polysaccharide Biosynthesis Protein SpsA, Chain A"/>
    <property type="match status" value="1"/>
</dbReference>
<dbReference type="EMBL" id="CAFBNL010000020">
    <property type="protein sequence ID" value="CAB4948393.1"/>
    <property type="molecule type" value="Genomic_DNA"/>
</dbReference>
<name>A0A6J7JZN4_9ZZZZ</name>
<evidence type="ECO:0000313" key="2">
    <source>
        <dbReference type="EMBL" id="CAB4948393.1"/>
    </source>
</evidence>
<protein>
    <submittedName>
        <fullName evidence="2">Unannotated protein</fullName>
    </submittedName>
</protein>
<dbReference type="Pfam" id="PF00535">
    <property type="entry name" value="Glycos_transf_2"/>
    <property type="match status" value="1"/>
</dbReference>
<proteinExistence type="predicted"/>
<gene>
    <name evidence="2" type="ORF">UFOPK3789_00524</name>
</gene>
<organism evidence="2">
    <name type="scientific">freshwater metagenome</name>
    <dbReference type="NCBI Taxonomy" id="449393"/>
    <lineage>
        <taxon>unclassified sequences</taxon>
        <taxon>metagenomes</taxon>
        <taxon>ecological metagenomes</taxon>
    </lineage>
</organism>
<dbReference type="InterPro" id="IPR050834">
    <property type="entry name" value="Glycosyltransf_2"/>
</dbReference>
<reference evidence="2" key="1">
    <citation type="submission" date="2020-05" db="EMBL/GenBank/DDBJ databases">
        <authorList>
            <person name="Chiriac C."/>
            <person name="Salcher M."/>
            <person name="Ghai R."/>
            <person name="Kavagutti S V."/>
        </authorList>
    </citation>
    <scope>NUCLEOTIDE SEQUENCE</scope>
</reference>
<dbReference type="InterPro" id="IPR001173">
    <property type="entry name" value="Glyco_trans_2-like"/>
</dbReference>
<feature type="domain" description="Glycosyltransferase 2-like" evidence="1">
    <location>
        <begin position="22"/>
        <end position="176"/>
    </location>
</feature>